<dbReference type="InterPro" id="IPR036390">
    <property type="entry name" value="WH_DNA-bd_sf"/>
</dbReference>
<keyword evidence="3" id="KW-1185">Reference proteome</keyword>
<dbReference type="SUPFAM" id="SSF46785">
    <property type="entry name" value="Winged helix' DNA-binding domain"/>
    <property type="match status" value="1"/>
</dbReference>
<dbReference type="InterPro" id="IPR005149">
    <property type="entry name" value="Tscrpt_reg_PadR_N"/>
</dbReference>
<evidence type="ECO:0000313" key="3">
    <source>
        <dbReference type="Proteomes" id="UP000248764"/>
    </source>
</evidence>
<dbReference type="PANTHER" id="PTHR33169">
    <property type="entry name" value="PADR-FAMILY TRANSCRIPTIONAL REGULATOR"/>
    <property type="match status" value="1"/>
</dbReference>
<dbReference type="EMBL" id="POTW01000131">
    <property type="protein sequence ID" value="PZF79546.1"/>
    <property type="molecule type" value="Genomic_DNA"/>
</dbReference>
<evidence type="ECO:0000259" key="1">
    <source>
        <dbReference type="Pfam" id="PF03551"/>
    </source>
</evidence>
<comment type="caution">
    <text evidence="2">The sequence shown here is derived from an EMBL/GenBank/DDBJ whole genome shotgun (WGS) entry which is preliminary data.</text>
</comment>
<reference evidence="2 3" key="1">
    <citation type="submission" date="2018-01" db="EMBL/GenBank/DDBJ databases">
        <title>Draft genome sequence of Jiangella sp. GTF31.</title>
        <authorList>
            <person name="Sahin N."/>
            <person name="Ay H."/>
            <person name="Saygin H."/>
        </authorList>
    </citation>
    <scope>NUCLEOTIDE SEQUENCE [LARGE SCALE GENOMIC DNA]</scope>
    <source>
        <strain evidence="2 3">GTF31</strain>
    </source>
</reference>
<dbReference type="Proteomes" id="UP000248764">
    <property type="component" value="Unassembled WGS sequence"/>
</dbReference>
<proteinExistence type="predicted"/>
<dbReference type="InterPro" id="IPR052509">
    <property type="entry name" value="Metal_resp_DNA-bind_regulator"/>
</dbReference>
<feature type="domain" description="Transcription regulator PadR N-terminal" evidence="1">
    <location>
        <begin position="21"/>
        <end position="91"/>
    </location>
</feature>
<dbReference type="PANTHER" id="PTHR33169:SF14">
    <property type="entry name" value="TRANSCRIPTIONAL REGULATOR RV3488"/>
    <property type="match status" value="1"/>
</dbReference>
<organism evidence="2 3">
    <name type="scientific">Jiangella anatolica</name>
    <dbReference type="NCBI Taxonomy" id="2670374"/>
    <lineage>
        <taxon>Bacteria</taxon>
        <taxon>Bacillati</taxon>
        <taxon>Actinomycetota</taxon>
        <taxon>Actinomycetes</taxon>
        <taxon>Jiangellales</taxon>
        <taxon>Jiangellaceae</taxon>
        <taxon>Jiangella</taxon>
    </lineage>
</organism>
<dbReference type="InterPro" id="IPR036388">
    <property type="entry name" value="WH-like_DNA-bd_sf"/>
</dbReference>
<dbReference type="RefSeq" id="WP_111258416.1">
    <property type="nucleotide sequence ID" value="NZ_POTW01000131.1"/>
</dbReference>
<protein>
    <submittedName>
        <fullName evidence="2">PadR family transcriptional regulator</fullName>
    </submittedName>
</protein>
<accession>A0A2W2C1D9</accession>
<evidence type="ECO:0000313" key="2">
    <source>
        <dbReference type="EMBL" id="PZF79546.1"/>
    </source>
</evidence>
<dbReference type="AlphaFoldDB" id="A0A2W2C1D9"/>
<dbReference type="Gene3D" id="1.10.10.10">
    <property type="entry name" value="Winged helix-like DNA-binding domain superfamily/Winged helix DNA-binding domain"/>
    <property type="match status" value="1"/>
</dbReference>
<dbReference type="Pfam" id="PF03551">
    <property type="entry name" value="PadR"/>
    <property type="match status" value="1"/>
</dbReference>
<gene>
    <name evidence="2" type="ORF">C1I92_30570</name>
</gene>
<name>A0A2W2C1D9_9ACTN</name>
<sequence>MVPGEGQIMTNLRRGALEYCILALVRDGDRYGLDIARELTDGVLMAGEGTLYPLLSRLRKGGLVESTWQESESGPPRRYYRLTQDGRAALTAFEQTWRPFRDAVDRVLADGRG</sequence>